<keyword evidence="2" id="KW-1185">Reference proteome</keyword>
<organism evidence="1 2">
    <name type="scientific">Lentzea rhizosphaerae</name>
    <dbReference type="NCBI Taxonomy" id="2041025"/>
    <lineage>
        <taxon>Bacteria</taxon>
        <taxon>Bacillati</taxon>
        <taxon>Actinomycetota</taxon>
        <taxon>Actinomycetes</taxon>
        <taxon>Pseudonocardiales</taxon>
        <taxon>Pseudonocardiaceae</taxon>
        <taxon>Lentzea</taxon>
    </lineage>
</organism>
<evidence type="ECO:0000313" key="2">
    <source>
        <dbReference type="Proteomes" id="UP001595690"/>
    </source>
</evidence>
<dbReference type="RefSeq" id="WP_382372743.1">
    <property type="nucleotide sequence ID" value="NZ_JBHRZI010000012.1"/>
</dbReference>
<comment type="caution">
    <text evidence="1">The sequence shown here is derived from an EMBL/GenBank/DDBJ whole genome shotgun (WGS) entry which is preliminary data.</text>
</comment>
<name>A0ABV8BRZ6_9PSEU</name>
<evidence type="ECO:0000313" key="1">
    <source>
        <dbReference type="EMBL" id="MFC3892780.1"/>
    </source>
</evidence>
<protein>
    <submittedName>
        <fullName evidence="1">Uncharacterized protein</fullName>
    </submittedName>
</protein>
<dbReference type="EMBL" id="JBHRZI010000012">
    <property type="protein sequence ID" value="MFC3892780.1"/>
    <property type="molecule type" value="Genomic_DNA"/>
</dbReference>
<sequence>MALVDAINEAEEQRAAAIAELKCLPAPTTLTSAEVQARLDGLDDVTTIITEGRPERLARLYEDFGVELRYESVRGAT</sequence>
<dbReference type="Proteomes" id="UP001595690">
    <property type="component" value="Unassembled WGS sequence"/>
</dbReference>
<proteinExistence type="predicted"/>
<reference evidence="2" key="1">
    <citation type="journal article" date="2019" name="Int. J. Syst. Evol. Microbiol.">
        <title>The Global Catalogue of Microorganisms (GCM) 10K type strain sequencing project: providing services to taxonomists for standard genome sequencing and annotation.</title>
        <authorList>
            <consortium name="The Broad Institute Genomics Platform"/>
            <consortium name="The Broad Institute Genome Sequencing Center for Infectious Disease"/>
            <person name="Wu L."/>
            <person name="Ma J."/>
        </authorList>
    </citation>
    <scope>NUCLEOTIDE SEQUENCE [LARGE SCALE GENOMIC DNA]</scope>
    <source>
        <strain evidence="2">CGMCC 4.7405</strain>
    </source>
</reference>
<accession>A0ABV8BRZ6</accession>
<gene>
    <name evidence="1" type="ORF">ACFOWZ_14975</name>
</gene>